<keyword evidence="1" id="KW-0472">Membrane</keyword>
<dbReference type="SUPFAM" id="SSF53383">
    <property type="entry name" value="PLP-dependent transferases"/>
    <property type="match status" value="1"/>
</dbReference>
<sequence length="128" mass="14298">MHLFGQPFDPLLSLISAMLTISCFFLDAAQDRGAGMNNRRAGSFESFGSFSFYPIKNMTTSEGGMGTTNDQILAEKVRLLVNHWQGEEVSPFDVQVNLRRTDIGAAIGLVQPGRLEYYNEVRIWNASF</sequence>
<organism evidence="2 3">
    <name type="scientific">Methanocalculus taiwanensis</name>
    <dbReference type="NCBI Taxonomy" id="106207"/>
    <lineage>
        <taxon>Archaea</taxon>
        <taxon>Methanobacteriati</taxon>
        <taxon>Methanobacteriota</taxon>
        <taxon>Stenosarchaea group</taxon>
        <taxon>Methanomicrobia</taxon>
        <taxon>Methanomicrobiales</taxon>
        <taxon>Methanocalculaceae</taxon>
        <taxon>Methanocalculus</taxon>
    </lineage>
</organism>
<dbReference type="InterPro" id="IPR015424">
    <property type="entry name" value="PyrdxlP-dep_Trfase"/>
</dbReference>
<evidence type="ECO:0000313" key="2">
    <source>
        <dbReference type="EMBL" id="MCQ1537624.1"/>
    </source>
</evidence>
<keyword evidence="3" id="KW-1185">Reference proteome</keyword>
<dbReference type="InterPro" id="IPR000653">
    <property type="entry name" value="DegT/StrS_aminotransferase"/>
</dbReference>
<accession>A0ABD4THD4</accession>
<dbReference type="AlphaFoldDB" id="A0ABD4THD4"/>
<feature type="transmembrane region" description="Helical" evidence="1">
    <location>
        <begin position="12"/>
        <end position="29"/>
    </location>
</feature>
<dbReference type="InterPro" id="IPR015421">
    <property type="entry name" value="PyrdxlP-dep_Trfase_major"/>
</dbReference>
<proteinExistence type="predicted"/>
<protein>
    <submittedName>
        <fullName evidence="2">Uncharacterized protein</fullName>
    </submittedName>
</protein>
<gene>
    <name evidence="2" type="ORF">FTO68_01275</name>
</gene>
<keyword evidence="1" id="KW-0812">Transmembrane</keyword>
<dbReference type="EMBL" id="VOTZ01000002">
    <property type="protein sequence ID" value="MCQ1537624.1"/>
    <property type="molecule type" value="Genomic_DNA"/>
</dbReference>
<dbReference type="PANTHER" id="PTHR30244">
    <property type="entry name" value="TRANSAMINASE"/>
    <property type="match status" value="1"/>
</dbReference>
<evidence type="ECO:0000256" key="1">
    <source>
        <dbReference type="SAM" id="Phobius"/>
    </source>
</evidence>
<reference evidence="2 3" key="1">
    <citation type="submission" date="2019-08" db="EMBL/GenBank/DDBJ databases">
        <authorList>
            <person name="Chen S.-C."/>
            <person name="Lai M.-C."/>
            <person name="You Y.-T."/>
        </authorList>
    </citation>
    <scope>NUCLEOTIDE SEQUENCE [LARGE SCALE GENOMIC DNA]</scope>
    <source>
        <strain evidence="2 3">P2F9704a</strain>
    </source>
</reference>
<dbReference type="PANTHER" id="PTHR30244:SF34">
    <property type="entry name" value="DTDP-4-AMINO-4,6-DIDEOXYGALACTOSE TRANSAMINASE"/>
    <property type="match status" value="1"/>
</dbReference>
<dbReference type="Gene3D" id="3.40.640.10">
    <property type="entry name" value="Type I PLP-dependent aspartate aminotransferase-like (Major domain)"/>
    <property type="match status" value="1"/>
</dbReference>
<dbReference type="Pfam" id="PF01041">
    <property type="entry name" value="DegT_DnrJ_EryC1"/>
    <property type="match status" value="1"/>
</dbReference>
<dbReference type="Proteomes" id="UP001524383">
    <property type="component" value="Unassembled WGS sequence"/>
</dbReference>
<dbReference type="RefSeq" id="WP_255331662.1">
    <property type="nucleotide sequence ID" value="NZ_VOTZ01000002.1"/>
</dbReference>
<comment type="caution">
    <text evidence="2">The sequence shown here is derived from an EMBL/GenBank/DDBJ whole genome shotgun (WGS) entry which is preliminary data.</text>
</comment>
<evidence type="ECO:0000313" key="3">
    <source>
        <dbReference type="Proteomes" id="UP001524383"/>
    </source>
</evidence>
<keyword evidence="1" id="KW-1133">Transmembrane helix</keyword>
<name>A0ABD4THD4_9EURY</name>